<keyword evidence="6" id="KW-0833">Ubl conjugation pathway</keyword>
<dbReference type="SMART" id="SM00504">
    <property type="entry name" value="Ubox"/>
    <property type="match status" value="1"/>
</dbReference>
<dbReference type="GO" id="GO:0061630">
    <property type="term" value="F:ubiquitin protein ligase activity"/>
    <property type="evidence" value="ECO:0007669"/>
    <property type="project" value="UniProtKB-EC"/>
</dbReference>
<feature type="compositionally biased region" description="Polar residues" evidence="8">
    <location>
        <begin position="699"/>
        <end position="717"/>
    </location>
</feature>
<dbReference type="SUPFAM" id="SSF57850">
    <property type="entry name" value="RING/U-box"/>
    <property type="match status" value="1"/>
</dbReference>
<keyword evidence="4" id="KW-0808">Transferase</keyword>
<comment type="pathway">
    <text evidence="2">Protein modification; protein ubiquitination.</text>
</comment>
<evidence type="ECO:0000256" key="2">
    <source>
        <dbReference type="ARBA" id="ARBA00004906"/>
    </source>
</evidence>
<dbReference type="InterPro" id="IPR058678">
    <property type="entry name" value="ARM_PUB"/>
</dbReference>
<evidence type="ECO:0000259" key="9">
    <source>
        <dbReference type="PROSITE" id="PS51698"/>
    </source>
</evidence>
<dbReference type="GO" id="GO:0016567">
    <property type="term" value="P:protein ubiquitination"/>
    <property type="evidence" value="ECO:0007669"/>
    <property type="project" value="InterPro"/>
</dbReference>
<proteinExistence type="predicted"/>
<keyword evidence="5" id="KW-0677">Repeat</keyword>
<dbReference type="PROSITE" id="PS51698">
    <property type="entry name" value="U_BOX"/>
    <property type="match status" value="1"/>
</dbReference>
<sequence>MDNATDDFIPSGNWKLHGGMCQQLWSPVQKLLSVFPLVEAARPGSAPGIHALSLVHVGINKSKELLQHCSECSKLYLAVTANSLLTKFEKERSGLVDNVSILEELVVSELRSQLLQIRVELKAAVFSVDESEKQIGEELSKLIQKDPSIATTSAGTADEIDLELFYEAATKLRINSYKTALIERRSLKKLLVQASQEEDKLKEKVVAYLLKLMQNYSKLYRTEGDPDSSCSTPRSNDGDRMKSGSEIESLAVNSQALNASEEHSGRIPAPPEELKCPISVQLMYDPVVISSGQTFERVCIEKWFQAGYTTCPKTREHLKHRNLTPNSCVKNLIANWCKQNGVPVSSNPPDSPDITPFEHAISELGAVVSFSGKEIVSIEEEEEVGHKYERWMETLTGSYGWEKRKLAVLEIRYHLKDDVKARTDMGDGGFVDPLVMFLSEAIEKKDEESQEIGALALFNLAVNNNRNKEIVMSSGIIPLMDKMLDGTTMPTVEAAIALYLNITCLRASRPLLIQTRLTAFLVGSNRSNIPLSHTCRMDVFHALFNLLNHTSNVPALLELGIIPGMHPLVKAKTGWADKAMSMLALIAQEPSGNNAIRKTPGLISSVAEMLYSKELTEMEQSVSCLLALCNGDKKCIPMLVKEGVIPQLVMIKTNGSARAKDRAEKLLQVFRDVKRENGQERAQQQPDQLKVEEPEIQEVGTTSPQERVISNNATAAASRSPGVASNRSGTSNRSGSGNSRDSGNNDDAEDVGLVSKESKELSGSRSRRFGRAVTSFLKPKQHTRKTK</sequence>
<dbReference type="InterPro" id="IPR016024">
    <property type="entry name" value="ARM-type_fold"/>
</dbReference>
<feature type="region of interest" description="Disordered" evidence="8">
    <location>
        <begin position="677"/>
        <end position="787"/>
    </location>
</feature>
<evidence type="ECO:0000256" key="8">
    <source>
        <dbReference type="SAM" id="MobiDB-lite"/>
    </source>
</evidence>
<feature type="compositionally biased region" description="Low complexity" evidence="8">
    <location>
        <begin position="725"/>
        <end position="742"/>
    </location>
</feature>
<accession>A0AAV8CKV8</accession>
<evidence type="ECO:0000256" key="7">
    <source>
        <dbReference type="PROSITE-ProRule" id="PRU00259"/>
    </source>
</evidence>
<dbReference type="PANTHER" id="PTHR23315:SF284">
    <property type="entry name" value="U-BOX DOMAIN-CONTAINING PROTEIN 7"/>
    <property type="match status" value="1"/>
</dbReference>
<evidence type="ECO:0000313" key="11">
    <source>
        <dbReference type="Proteomes" id="UP001140206"/>
    </source>
</evidence>
<dbReference type="InterPro" id="IPR045210">
    <property type="entry name" value="RING-Ubox_PUB"/>
</dbReference>
<dbReference type="EC" id="2.3.2.27" evidence="3"/>
<dbReference type="CDD" id="cd16664">
    <property type="entry name" value="RING-Ubox_PUB"/>
    <property type="match status" value="1"/>
</dbReference>
<reference evidence="10" key="1">
    <citation type="submission" date="2022-08" db="EMBL/GenBank/DDBJ databases">
        <authorList>
            <person name="Marques A."/>
        </authorList>
    </citation>
    <scope>NUCLEOTIDE SEQUENCE</scope>
    <source>
        <strain evidence="10">RhyPub2mFocal</strain>
        <tissue evidence="10">Leaves</tissue>
    </source>
</reference>
<dbReference type="FunFam" id="3.30.40.10:FF:000114">
    <property type="entry name" value="RING-type E3 ubiquitin transferase"/>
    <property type="match status" value="1"/>
</dbReference>
<dbReference type="InterPro" id="IPR000225">
    <property type="entry name" value="Armadillo"/>
</dbReference>
<organism evidence="10 11">
    <name type="scientific">Rhynchospora pubera</name>
    <dbReference type="NCBI Taxonomy" id="906938"/>
    <lineage>
        <taxon>Eukaryota</taxon>
        <taxon>Viridiplantae</taxon>
        <taxon>Streptophyta</taxon>
        <taxon>Embryophyta</taxon>
        <taxon>Tracheophyta</taxon>
        <taxon>Spermatophyta</taxon>
        <taxon>Magnoliopsida</taxon>
        <taxon>Liliopsida</taxon>
        <taxon>Poales</taxon>
        <taxon>Cyperaceae</taxon>
        <taxon>Cyperoideae</taxon>
        <taxon>Rhynchosporeae</taxon>
        <taxon>Rhynchospora</taxon>
    </lineage>
</organism>
<name>A0AAV8CKV8_9POAL</name>
<dbReference type="InterPro" id="IPR011989">
    <property type="entry name" value="ARM-like"/>
</dbReference>
<dbReference type="AlphaFoldDB" id="A0AAV8CKV8"/>
<dbReference type="Proteomes" id="UP001140206">
    <property type="component" value="Chromosome 5"/>
</dbReference>
<dbReference type="SUPFAM" id="SSF48371">
    <property type="entry name" value="ARM repeat"/>
    <property type="match status" value="1"/>
</dbReference>
<evidence type="ECO:0000256" key="4">
    <source>
        <dbReference type="ARBA" id="ARBA00022679"/>
    </source>
</evidence>
<dbReference type="Pfam" id="PF25598">
    <property type="entry name" value="ARM_PUB"/>
    <property type="match status" value="1"/>
</dbReference>
<evidence type="ECO:0000256" key="6">
    <source>
        <dbReference type="ARBA" id="ARBA00022786"/>
    </source>
</evidence>
<dbReference type="PANTHER" id="PTHR23315">
    <property type="entry name" value="U BOX DOMAIN-CONTAINING"/>
    <property type="match status" value="1"/>
</dbReference>
<feature type="domain" description="U-box" evidence="9">
    <location>
        <begin position="269"/>
        <end position="343"/>
    </location>
</feature>
<evidence type="ECO:0000256" key="3">
    <source>
        <dbReference type="ARBA" id="ARBA00012483"/>
    </source>
</evidence>
<protein>
    <recommendedName>
        <fullName evidence="3">RING-type E3 ubiquitin transferase</fullName>
        <ecNumber evidence="3">2.3.2.27</ecNumber>
    </recommendedName>
</protein>
<gene>
    <name evidence="10" type="ORF">LUZ62_090839</name>
</gene>
<evidence type="ECO:0000313" key="10">
    <source>
        <dbReference type="EMBL" id="KAJ4756434.1"/>
    </source>
</evidence>
<comment type="caution">
    <text evidence="10">The sequence shown here is derived from an EMBL/GenBank/DDBJ whole genome shotgun (WGS) entry which is preliminary data.</text>
</comment>
<feature type="region of interest" description="Disordered" evidence="8">
    <location>
        <begin position="222"/>
        <end position="242"/>
    </location>
</feature>
<dbReference type="Gene3D" id="1.25.10.10">
    <property type="entry name" value="Leucine-rich Repeat Variant"/>
    <property type="match status" value="1"/>
</dbReference>
<feature type="repeat" description="ARM" evidence="7">
    <location>
        <begin position="429"/>
        <end position="475"/>
    </location>
</feature>
<evidence type="ECO:0000256" key="1">
    <source>
        <dbReference type="ARBA" id="ARBA00000900"/>
    </source>
</evidence>
<comment type="catalytic activity">
    <reaction evidence="1">
        <text>S-ubiquitinyl-[E2 ubiquitin-conjugating enzyme]-L-cysteine + [acceptor protein]-L-lysine = [E2 ubiquitin-conjugating enzyme]-L-cysteine + N(6)-ubiquitinyl-[acceptor protein]-L-lysine.</text>
        <dbReference type="EC" id="2.3.2.27"/>
    </reaction>
</comment>
<dbReference type="InterPro" id="IPR003613">
    <property type="entry name" value="Ubox_domain"/>
</dbReference>
<dbReference type="InterPro" id="IPR013083">
    <property type="entry name" value="Znf_RING/FYVE/PHD"/>
</dbReference>
<dbReference type="PROSITE" id="PS50176">
    <property type="entry name" value="ARM_REPEAT"/>
    <property type="match status" value="1"/>
</dbReference>
<keyword evidence="11" id="KW-1185">Reference proteome</keyword>
<evidence type="ECO:0000256" key="5">
    <source>
        <dbReference type="ARBA" id="ARBA00022737"/>
    </source>
</evidence>
<dbReference type="Pfam" id="PF04564">
    <property type="entry name" value="U-box"/>
    <property type="match status" value="1"/>
</dbReference>
<dbReference type="Gene3D" id="3.30.40.10">
    <property type="entry name" value="Zinc/RING finger domain, C3HC4 (zinc finger)"/>
    <property type="match status" value="1"/>
</dbReference>
<dbReference type="EMBL" id="JAMFTS010000005">
    <property type="protein sequence ID" value="KAJ4756434.1"/>
    <property type="molecule type" value="Genomic_DNA"/>
</dbReference>